<keyword evidence="1" id="KW-1133">Transmembrane helix</keyword>
<reference evidence="2 3" key="1">
    <citation type="submission" date="2024-06" db="EMBL/GenBank/DDBJ databases">
        <authorList>
            <person name="Steensen K."/>
            <person name="Seneca J."/>
            <person name="Bartlau N."/>
            <person name="Yu A.X."/>
            <person name="Polz M.F."/>
        </authorList>
    </citation>
    <scope>NUCLEOTIDE SEQUENCE [LARGE SCALE GENOMIC DNA]</scope>
    <source>
        <strain evidence="2 3">FF146</strain>
    </source>
</reference>
<keyword evidence="1" id="KW-0812">Transmembrane</keyword>
<comment type="caution">
    <text evidence="2">The sequence shown here is derived from an EMBL/GenBank/DDBJ whole genome shotgun (WGS) entry which is preliminary data.</text>
</comment>
<sequence length="232" mass="25403">MSDIIKAVFDINMNDIKDLATVLSGLSTVVIAVLTLFLYIENRLLRKAGSQPKLVAYFEPHPDGTGGLNIAIANVGTGPAKDIYFQFLGDQEEFAKYDLVLDCTSKRGPITLLPQGEKLSLFFAIGYQLFKQKGTGVQTPISPFKVKLQWTSLQGGKVIEDSYLLDVKPYADLPGFINKPYLLKIVDSIDGVGKGINNLKQDVGSLRHAIEANTIQSENVIKVLGNTENITQ</sequence>
<keyword evidence="3" id="KW-1185">Reference proteome</keyword>
<dbReference type="EMBL" id="JBGOOT010000042">
    <property type="protein sequence ID" value="MEZ8196952.1"/>
    <property type="molecule type" value="Genomic_DNA"/>
</dbReference>
<name>A0ABV4MBR5_9VIBR</name>
<feature type="transmembrane region" description="Helical" evidence="1">
    <location>
        <begin position="20"/>
        <end position="40"/>
    </location>
</feature>
<organism evidence="2 3">
    <name type="scientific">Vibrio cortegadensis</name>
    <dbReference type="NCBI Taxonomy" id="1328770"/>
    <lineage>
        <taxon>Bacteria</taxon>
        <taxon>Pseudomonadati</taxon>
        <taxon>Pseudomonadota</taxon>
        <taxon>Gammaproteobacteria</taxon>
        <taxon>Vibrionales</taxon>
        <taxon>Vibrionaceae</taxon>
        <taxon>Vibrio</taxon>
    </lineage>
</organism>
<proteinExistence type="predicted"/>
<dbReference type="Proteomes" id="UP001569153">
    <property type="component" value="Unassembled WGS sequence"/>
</dbReference>
<gene>
    <name evidence="2" type="ORF">ACED38_18990</name>
</gene>
<dbReference type="RefSeq" id="WP_371731165.1">
    <property type="nucleotide sequence ID" value="NZ_JBGOOT010000042.1"/>
</dbReference>
<protein>
    <submittedName>
        <fullName evidence="2">Uncharacterized protein</fullName>
    </submittedName>
</protein>
<accession>A0ABV4MBR5</accession>
<evidence type="ECO:0000313" key="2">
    <source>
        <dbReference type="EMBL" id="MEZ8196952.1"/>
    </source>
</evidence>
<evidence type="ECO:0000313" key="3">
    <source>
        <dbReference type="Proteomes" id="UP001569153"/>
    </source>
</evidence>
<evidence type="ECO:0000256" key="1">
    <source>
        <dbReference type="SAM" id="Phobius"/>
    </source>
</evidence>
<keyword evidence="1" id="KW-0472">Membrane</keyword>